<keyword evidence="7 11" id="KW-0798">TonB box</keyword>
<dbReference type="InterPro" id="IPR036942">
    <property type="entry name" value="Beta-barrel_TonB_sf"/>
</dbReference>
<evidence type="ECO:0000259" key="15">
    <source>
        <dbReference type="Pfam" id="PF07715"/>
    </source>
</evidence>
<dbReference type="SUPFAM" id="SSF49464">
    <property type="entry name" value="Carboxypeptidase regulatory domain-like"/>
    <property type="match status" value="1"/>
</dbReference>
<evidence type="ECO:0000256" key="12">
    <source>
        <dbReference type="SAM" id="SignalP"/>
    </source>
</evidence>
<feature type="chain" id="PRO_5046909645" evidence="12">
    <location>
        <begin position="18"/>
        <end position="1120"/>
    </location>
</feature>
<keyword evidence="17" id="KW-1185">Reference proteome</keyword>
<keyword evidence="6" id="KW-0408">Iron</keyword>
<dbReference type="Pfam" id="PF07660">
    <property type="entry name" value="STN"/>
    <property type="match status" value="1"/>
</dbReference>
<evidence type="ECO:0000313" key="16">
    <source>
        <dbReference type="EMBL" id="MFC3198284.1"/>
    </source>
</evidence>
<feature type="domain" description="Secretin/TonB short N-terminal" evidence="14">
    <location>
        <begin position="47"/>
        <end position="95"/>
    </location>
</feature>
<evidence type="ECO:0000256" key="1">
    <source>
        <dbReference type="ARBA" id="ARBA00004571"/>
    </source>
</evidence>
<dbReference type="PROSITE" id="PS52016">
    <property type="entry name" value="TONB_DEPENDENT_REC_3"/>
    <property type="match status" value="1"/>
</dbReference>
<dbReference type="Gene3D" id="2.170.130.10">
    <property type="entry name" value="TonB-dependent receptor, plug domain"/>
    <property type="match status" value="1"/>
</dbReference>
<keyword evidence="9 10" id="KW-0998">Cell outer membrane</keyword>
<dbReference type="Proteomes" id="UP001595526">
    <property type="component" value="Unassembled WGS sequence"/>
</dbReference>
<reference evidence="17" key="1">
    <citation type="journal article" date="2019" name="Int. J. Syst. Evol. Microbiol.">
        <title>The Global Catalogue of Microorganisms (GCM) 10K type strain sequencing project: providing services to taxonomists for standard genome sequencing and annotation.</title>
        <authorList>
            <consortium name="The Broad Institute Genomics Platform"/>
            <consortium name="The Broad Institute Genome Sequencing Center for Infectious Disease"/>
            <person name="Wu L."/>
            <person name="Ma J."/>
        </authorList>
    </citation>
    <scope>NUCLEOTIDE SEQUENCE [LARGE SCALE GENOMIC DNA]</scope>
    <source>
        <strain evidence="17">KCTC 52416</strain>
    </source>
</reference>
<dbReference type="Pfam" id="PF07715">
    <property type="entry name" value="Plug"/>
    <property type="match status" value="1"/>
</dbReference>
<evidence type="ECO:0000313" key="17">
    <source>
        <dbReference type="Proteomes" id="UP001595526"/>
    </source>
</evidence>
<feature type="domain" description="TonB-dependent receptor plug" evidence="15">
    <location>
        <begin position="194"/>
        <end position="299"/>
    </location>
</feature>
<evidence type="ECO:0000259" key="13">
    <source>
        <dbReference type="Pfam" id="PF00593"/>
    </source>
</evidence>
<dbReference type="InterPro" id="IPR000531">
    <property type="entry name" value="Beta-barrel_TonB"/>
</dbReference>
<evidence type="ECO:0000256" key="2">
    <source>
        <dbReference type="ARBA" id="ARBA00022448"/>
    </source>
</evidence>
<dbReference type="NCBIfam" id="TIGR04056">
    <property type="entry name" value="OMP_RagA_SusC"/>
    <property type="match status" value="1"/>
</dbReference>
<dbReference type="InterPro" id="IPR037066">
    <property type="entry name" value="Plug_dom_sf"/>
</dbReference>
<gene>
    <name evidence="16" type="ORF">ACFOET_11735</name>
</gene>
<comment type="subcellular location">
    <subcellularLocation>
        <location evidence="1 10">Cell outer membrane</location>
        <topology evidence="1 10">Multi-pass membrane protein</topology>
    </subcellularLocation>
</comment>
<dbReference type="SUPFAM" id="SSF56935">
    <property type="entry name" value="Porins"/>
    <property type="match status" value="1"/>
</dbReference>
<keyword evidence="4" id="KW-0406">Ion transport</keyword>
<dbReference type="InterPro" id="IPR008969">
    <property type="entry name" value="CarboxyPept-like_regulatory"/>
</dbReference>
<evidence type="ECO:0000256" key="5">
    <source>
        <dbReference type="ARBA" id="ARBA00022692"/>
    </source>
</evidence>
<protein>
    <submittedName>
        <fullName evidence="16">TonB-dependent receptor</fullName>
    </submittedName>
</protein>
<dbReference type="Pfam" id="PF13715">
    <property type="entry name" value="CarbopepD_reg_2"/>
    <property type="match status" value="1"/>
</dbReference>
<evidence type="ECO:0000256" key="4">
    <source>
        <dbReference type="ARBA" id="ARBA00022496"/>
    </source>
</evidence>
<evidence type="ECO:0000256" key="9">
    <source>
        <dbReference type="ARBA" id="ARBA00023237"/>
    </source>
</evidence>
<sequence>MKLTCVLILVFTLGVKASGLAQQVSLSLKDARLEEVLEEISRQTELRFLYSEKLIERTTPVSISVSNVDVKRALSNALHGQNLTYEIIAGTITIKERKQTVHVVSGVVTDGEQPMAGVTVSVVGVAGLTTTTDDRGRYTIRVPENATLLFRFMGYQDQQVALTGLTEINVVLEVAQSHLDEVVVVGYGTQKRINLSGAVDQIGEQFLDSRPISNVGRGLQGALANLNITPTSGQSTSSPGINVRGYNSISGGSPLIIIDNIPATNEELNRMNPNDIASVTVLKDAASAAIYGSRAAFGVVMITTKSGTTEEVKVAANSFFATNAITRKIEIEEDPFLVMSYRNSMSTPWYNLYSEDMLEYGRQISNDPSLPRVIQHPENPDAYIYLGSTDWFSEVYKNAQPAYTNNISISQKTDRSSYYLSGEYFRQDGMLKISPDTYDRYNFRIKGDYRLTDWLTVSNNTTYTHGKYDEPTAIVDDWLYWHNVNRQPSLDVVYNPDGTYTSAGASMVGAVADGGRNIDRINDIQTSFGVKVDLLKDVWSLNADATFRRTSSRNHRFDFPLSFSTGPGITQMQTFNSYASNSSGETRYNVFNIYSNFNKTFGDHYFGAMVGFNQEERIYENFSARRDQLISSGLPTIGLATGETPTVGASNYDWSVRGAFARLNYIFKDRYIVESNVRYDGSSRFPKKDRFAFNPSASAAWVVSQEEFFAPLSPLVNNLKIRGSYGSLANQDLRDNYYPYIANMGRGTGVILNGIRPTVVTSPGLVSSTLTWETVTQSNIGVDLGLLNSEFNASFDLYRRYTKDMLTPGRTLPAVLGTSVPLANAADLVTKGWELTLSYNKNFMVAERPFNFSARFNLSDSRAFIEKYDNPNNNLGDHYVGKEIGELWGLTTEGFFGSVEEISKHANQSAVTSYPGTRPIEPGDLKFADLNGDGFINRGDWTLENPGDYRIIGNTSARYRYGLDLTTAWNGIDLRVFLQGVGKQDYYPGGGDHYFWGIYAQPWANLTKFNLDHWTPENPDAYLPRPKSYVAEQSGVELAAPQTKYLQNRAYMRVKNITLGYSLPLFITQRWGLDRLRIFASGENLFEATKLMKYLDPEIAGNNTSYPFQRTYSFGLNLNF</sequence>
<evidence type="ECO:0000259" key="14">
    <source>
        <dbReference type="Pfam" id="PF07660"/>
    </source>
</evidence>
<dbReference type="InterPro" id="IPR023997">
    <property type="entry name" value="TonB-dep_OMP_SusC/RagA_CS"/>
</dbReference>
<dbReference type="Gene3D" id="3.55.50.30">
    <property type="match status" value="1"/>
</dbReference>
<keyword evidence="12" id="KW-0732">Signal</keyword>
<evidence type="ECO:0000256" key="3">
    <source>
        <dbReference type="ARBA" id="ARBA00022452"/>
    </source>
</evidence>
<organism evidence="16 17">
    <name type="scientific">Parapedobacter deserti</name>
    <dbReference type="NCBI Taxonomy" id="1912957"/>
    <lineage>
        <taxon>Bacteria</taxon>
        <taxon>Pseudomonadati</taxon>
        <taxon>Bacteroidota</taxon>
        <taxon>Sphingobacteriia</taxon>
        <taxon>Sphingobacteriales</taxon>
        <taxon>Sphingobacteriaceae</taxon>
        <taxon>Parapedobacter</taxon>
    </lineage>
</organism>
<evidence type="ECO:0000256" key="6">
    <source>
        <dbReference type="ARBA" id="ARBA00023004"/>
    </source>
</evidence>
<feature type="domain" description="TonB-dependent receptor-like beta-barrel" evidence="13">
    <location>
        <begin position="481"/>
        <end position="868"/>
    </location>
</feature>
<evidence type="ECO:0000256" key="8">
    <source>
        <dbReference type="ARBA" id="ARBA00023136"/>
    </source>
</evidence>
<dbReference type="InterPro" id="IPR023996">
    <property type="entry name" value="TonB-dep_OMP_SusC/RagA"/>
</dbReference>
<dbReference type="NCBIfam" id="TIGR04057">
    <property type="entry name" value="SusC_RagA_signa"/>
    <property type="match status" value="1"/>
</dbReference>
<feature type="signal peptide" evidence="12">
    <location>
        <begin position="1"/>
        <end position="17"/>
    </location>
</feature>
<evidence type="ECO:0000256" key="10">
    <source>
        <dbReference type="PROSITE-ProRule" id="PRU01360"/>
    </source>
</evidence>
<dbReference type="InterPro" id="IPR039426">
    <property type="entry name" value="TonB-dep_rcpt-like"/>
</dbReference>
<comment type="caution">
    <text evidence="16">The sequence shown here is derived from an EMBL/GenBank/DDBJ whole genome shotgun (WGS) entry which is preliminary data.</text>
</comment>
<dbReference type="RefSeq" id="WP_379022794.1">
    <property type="nucleotide sequence ID" value="NZ_JBHRTA010000036.1"/>
</dbReference>
<accession>A0ABV7JN90</accession>
<dbReference type="Gene3D" id="2.60.40.1120">
    <property type="entry name" value="Carboxypeptidase-like, regulatory domain"/>
    <property type="match status" value="1"/>
</dbReference>
<dbReference type="InterPro" id="IPR011662">
    <property type="entry name" value="Secretin/TonB_short_N"/>
</dbReference>
<comment type="similarity">
    <text evidence="10 11">Belongs to the TonB-dependent receptor family.</text>
</comment>
<dbReference type="Pfam" id="PF00593">
    <property type="entry name" value="TonB_dep_Rec_b-barrel"/>
    <property type="match status" value="1"/>
</dbReference>
<dbReference type="EMBL" id="JBHRTA010000036">
    <property type="protein sequence ID" value="MFC3198284.1"/>
    <property type="molecule type" value="Genomic_DNA"/>
</dbReference>
<dbReference type="InterPro" id="IPR012910">
    <property type="entry name" value="Plug_dom"/>
</dbReference>
<proteinExistence type="inferred from homology"/>
<keyword evidence="5 10" id="KW-0812">Transmembrane</keyword>
<evidence type="ECO:0000256" key="7">
    <source>
        <dbReference type="ARBA" id="ARBA00023077"/>
    </source>
</evidence>
<evidence type="ECO:0000256" key="11">
    <source>
        <dbReference type="RuleBase" id="RU003357"/>
    </source>
</evidence>
<name>A0ABV7JN90_9SPHI</name>
<dbReference type="Gene3D" id="2.40.170.20">
    <property type="entry name" value="TonB-dependent receptor, beta-barrel domain"/>
    <property type="match status" value="1"/>
</dbReference>
<keyword evidence="8 10" id="KW-0472">Membrane</keyword>
<keyword evidence="2 10" id="KW-0813">Transport</keyword>
<keyword evidence="4" id="KW-0410">Iron transport</keyword>
<keyword evidence="16" id="KW-0675">Receptor</keyword>
<keyword evidence="3 10" id="KW-1134">Transmembrane beta strand</keyword>